<geneLocation type="chloroplast" evidence="4"/>
<keyword evidence="4" id="KW-0150">Chloroplast</keyword>
<proteinExistence type="predicted"/>
<evidence type="ECO:0000256" key="2">
    <source>
        <dbReference type="ARBA" id="ARBA00022840"/>
    </source>
</evidence>
<protein>
    <recommendedName>
        <fullName evidence="3">SF3 helicase domain-containing protein</fullName>
    </recommendedName>
</protein>
<dbReference type="InterPro" id="IPR027417">
    <property type="entry name" value="P-loop_NTPase"/>
</dbReference>
<dbReference type="AlphaFoldDB" id="A0A1C9JB59"/>
<feature type="domain" description="SF3 helicase" evidence="3">
    <location>
        <begin position="13"/>
        <end position="164"/>
    </location>
</feature>
<accession>A0A1C9JB59</accession>
<dbReference type="SUPFAM" id="SSF52540">
    <property type="entry name" value="P-loop containing nucleoside triphosphate hydrolases"/>
    <property type="match status" value="1"/>
</dbReference>
<dbReference type="Gene3D" id="3.40.50.300">
    <property type="entry name" value="P-loop containing nucleotide triphosphate hydrolases"/>
    <property type="match status" value="1"/>
</dbReference>
<dbReference type="GO" id="GO:0005524">
    <property type="term" value="F:ATP binding"/>
    <property type="evidence" value="ECO:0007669"/>
    <property type="project" value="UniProtKB-KW"/>
</dbReference>
<gene>
    <name evidence="4" type="primary">orf164</name>
</gene>
<dbReference type="InterPro" id="IPR014015">
    <property type="entry name" value="Helicase_SF3_DNA-vir"/>
</dbReference>
<dbReference type="PROSITE" id="PS51206">
    <property type="entry name" value="SF3_HELICASE_1"/>
    <property type="match status" value="1"/>
</dbReference>
<evidence type="ECO:0000256" key="1">
    <source>
        <dbReference type="ARBA" id="ARBA00022741"/>
    </source>
</evidence>
<keyword evidence="2" id="KW-0067">ATP-binding</keyword>
<name>A0A1C9JB59_9CHLO</name>
<reference evidence="4" key="2">
    <citation type="submission" date="2016-08" db="EMBL/GenBank/DDBJ databases">
        <authorList>
            <person name="Seilhamer J.J."/>
        </authorList>
    </citation>
    <scope>NUCLEOTIDE SEQUENCE</scope>
</reference>
<keyword evidence="4" id="KW-0934">Plastid</keyword>
<keyword evidence="1" id="KW-0547">Nucleotide-binding</keyword>
<dbReference type="InterPro" id="IPR045455">
    <property type="entry name" value="NrS-1_pol-like_helicase"/>
</dbReference>
<evidence type="ECO:0000313" key="4">
    <source>
        <dbReference type="EMBL" id="AOP19087.1"/>
    </source>
</evidence>
<reference evidence="4" key="1">
    <citation type="journal article" date="2016" name="Genome Biol. Evol.">
        <title>Evolutionary Dynamics of Chloroplast Genomes in Low Light: A Case Study of the Endolithic Green Alga Ostreobium quekettii.</title>
        <authorList>
            <person name="R Marcelino V."/>
            <person name="Cremen M.C."/>
            <person name="Jackson C.J."/>
            <person name="Larkum A.A."/>
            <person name="Verbruggen H."/>
        </authorList>
    </citation>
    <scope>NUCLEOTIDE SEQUENCE</scope>
</reference>
<organism evidence="4">
    <name type="scientific">Halimeda discoidea</name>
    <dbReference type="NCBI Taxonomy" id="118222"/>
    <lineage>
        <taxon>Eukaryota</taxon>
        <taxon>Viridiplantae</taxon>
        <taxon>Chlorophyta</taxon>
        <taxon>core chlorophytes</taxon>
        <taxon>Ulvophyceae</taxon>
        <taxon>TCBD clade</taxon>
        <taxon>Bryopsidales</taxon>
        <taxon>Halimedineae</taxon>
        <taxon>Halimedaceae</taxon>
        <taxon>Halimedeae</taxon>
        <taxon>Halimeda</taxon>
    </lineage>
</organism>
<dbReference type="EMBL" id="KX808496">
    <property type="protein sequence ID" value="AOP19087.1"/>
    <property type="molecule type" value="Genomic_DNA"/>
</dbReference>
<dbReference type="Pfam" id="PF19263">
    <property type="entry name" value="DUF5906"/>
    <property type="match status" value="1"/>
</dbReference>
<sequence>MPNISNWFFDTLEEFEIIAIVLCFAAALVNKYKLDRFLFFSGPSNTGKSTALRFFDKLFINSAVLTKQISDLSSLFGLAELIETNVRLLVVRDAEGSVSDKSVAIFKNLVSNSEPISISRKFLTSVNHTFSEGVIIALNYSNIFQKTAKGILEKRIIPIEFPSS</sequence>
<evidence type="ECO:0000259" key="3">
    <source>
        <dbReference type="PROSITE" id="PS51206"/>
    </source>
</evidence>